<evidence type="ECO:0000313" key="2">
    <source>
        <dbReference type="EMBL" id="KKN70489.1"/>
    </source>
</evidence>
<feature type="region of interest" description="Disordered" evidence="1">
    <location>
        <begin position="145"/>
        <end position="176"/>
    </location>
</feature>
<dbReference type="AlphaFoldDB" id="A0A0F9SUE0"/>
<evidence type="ECO:0000256" key="1">
    <source>
        <dbReference type="SAM" id="MobiDB-lite"/>
    </source>
</evidence>
<feature type="compositionally biased region" description="Low complexity" evidence="1">
    <location>
        <begin position="154"/>
        <end position="167"/>
    </location>
</feature>
<accession>A0A0F9SUE0</accession>
<protein>
    <submittedName>
        <fullName evidence="2">Uncharacterized protein</fullName>
    </submittedName>
</protein>
<proteinExistence type="predicted"/>
<organism evidence="2">
    <name type="scientific">marine sediment metagenome</name>
    <dbReference type="NCBI Taxonomy" id="412755"/>
    <lineage>
        <taxon>unclassified sequences</taxon>
        <taxon>metagenomes</taxon>
        <taxon>ecological metagenomes</taxon>
    </lineage>
</organism>
<name>A0A0F9SUE0_9ZZZZ</name>
<sequence>MASGLGENDCPIFLPNRDPKEFELNIRCRIEEAKKIHADVAYLTKRCDFELARALMVGGGKYVSYFREMKNILYQHLRKLNQILPNVANRRTPFTLVSRVRKEDDWKEDYKTLMKKLRDNATPEEASANLRDMAAWEDLRRKAELEKGEEEKPCSSSSESSLSPLPLFGDRIKDTK</sequence>
<gene>
    <name evidence="2" type="ORF">LCGC14_0430670</name>
</gene>
<reference evidence="2" key="1">
    <citation type="journal article" date="2015" name="Nature">
        <title>Complex archaea that bridge the gap between prokaryotes and eukaryotes.</title>
        <authorList>
            <person name="Spang A."/>
            <person name="Saw J.H."/>
            <person name="Jorgensen S.L."/>
            <person name="Zaremba-Niedzwiedzka K."/>
            <person name="Martijn J."/>
            <person name="Lind A.E."/>
            <person name="van Eijk R."/>
            <person name="Schleper C."/>
            <person name="Guy L."/>
            <person name="Ettema T.J."/>
        </authorList>
    </citation>
    <scope>NUCLEOTIDE SEQUENCE</scope>
</reference>
<dbReference type="EMBL" id="LAZR01000402">
    <property type="protein sequence ID" value="KKN70489.1"/>
    <property type="molecule type" value="Genomic_DNA"/>
</dbReference>
<comment type="caution">
    <text evidence="2">The sequence shown here is derived from an EMBL/GenBank/DDBJ whole genome shotgun (WGS) entry which is preliminary data.</text>
</comment>